<dbReference type="InterPro" id="IPR020422">
    <property type="entry name" value="TYR_PHOSPHATASE_DUAL_dom"/>
</dbReference>
<dbReference type="GO" id="GO:0005654">
    <property type="term" value="C:nucleoplasm"/>
    <property type="evidence" value="ECO:0007669"/>
    <property type="project" value="TreeGrafter"/>
</dbReference>
<evidence type="ECO:0000259" key="3">
    <source>
        <dbReference type="PROSITE" id="PS50054"/>
    </source>
</evidence>
<keyword evidence="6" id="KW-1185">Reference proteome</keyword>
<evidence type="ECO:0008006" key="7">
    <source>
        <dbReference type="Google" id="ProtNLM"/>
    </source>
</evidence>
<feature type="domain" description="Tyrosine-protein phosphatase" evidence="3">
    <location>
        <begin position="47"/>
        <end position="193"/>
    </location>
</feature>
<dbReference type="PANTHER" id="PTHR46588">
    <property type="entry name" value="SERINE/THREONINE/TYROSINE-INTERACTING PROTEIN"/>
    <property type="match status" value="1"/>
</dbReference>
<protein>
    <recommendedName>
        <fullName evidence="7">Protein-tyrosine-phosphatase</fullName>
    </recommendedName>
</protein>
<dbReference type="Pfam" id="PF00782">
    <property type="entry name" value="DSPc"/>
    <property type="match status" value="1"/>
</dbReference>
<feature type="compositionally biased region" description="Basic and acidic residues" evidence="2">
    <location>
        <begin position="237"/>
        <end position="247"/>
    </location>
</feature>
<feature type="domain" description="Tyrosine specific protein phosphatases" evidence="4">
    <location>
        <begin position="113"/>
        <end position="171"/>
    </location>
</feature>
<feature type="region of interest" description="Disordered" evidence="2">
    <location>
        <begin position="1"/>
        <end position="20"/>
    </location>
</feature>
<dbReference type="GO" id="GO:0005737">
    <property type="term" value="C:cytoplasm"/>
    <property type="evidence" value="ECO:0007669"/>
    <property type="project" value="TreeGrafter"/>
</dbReference>
<name>A0A8H5HGI0_9AGAR</name>
<dbReference type="InterPro" id="IPR000387">
    <property type="entry name" value="Tyr_Pase_dom"/>
</dbReference>
<dbReference type="PANTHER" id="PTHR46588:SF1">
    <property type="entry name" value="SERINE_THREONINE_TYROSINE-INTERACTING PROTEIN"/>
    <property type="match status" value="1"/>
</dbReference>
<evidence type="ECO:0000313" key="5">
    <source>
        <dbReference type="EMBL" id="KAF5382787.1"/>
    </source>
</evidence>
<evidence type="ECO:0000256" key="2">
    <source>
        <dbReference type="SAM" id="MobiDB-lite"/>
    </source>
</evidence>
<comment type="similarity">
    <text evidence="1">Belongs to the protein-tyrosine phosphatase family. Non-receptor class subfamily.</text>
</comment>
<dbReference type="GO" id="GO:1990444">
    <property type="term" value="F:F-box domain binding"/>
    <property type="evidence" value="ECO:0007669"/>
    <property type="project" value="TreeGrafter"/>
</dbReference>
<dbReference type="AlphaFoldDB" id="A0A8H5HGI0"/>
<dbReference type="InterPro" id="IPR000340">
    <property type="entry name" value="Dual-sp_phosphatase_cat-dom"/>
</dbReference>
<dbReference type="Proteomes" id="UP000565441">
    <property type="component" value="Unassembled WGS sequence"/>
</dbReference>
<organism evidence="5 6">
    <name type="scientific">Tricholomella constricta</name>
    <dbReference type="NCBI Taxonomy" id="117010"/>
    <lineage>
        <taxon>Eukaryota</taxon>
        <taxon>Fungi</taxon>
        <taxon>Dikarya</taxon>
        <taxon>Basidiomycota</taxon>
        <taxon>Agaricomycotina</taxon>
        <taxon>Agaricomycetes</taxon>
        <taxon>Agaricomycetidae</taxon>
        <taxon>Agaricales</taxon>
        <taxon>Tricholomatineae</taxon>
        <taxon>Lyophyllaceae</taxon>
        <taxon>Tricholomella</taxon>
    </lineage>
</organism>
<dbReference type="InterPro" id="IPR029021">
    <property type="entry name" value="Prot-tyrosine_phosphatase-like"/>
</dbReference>
<proteinExistence type="inferred from homology"/>
<dbReference type="GO" id="GO:0140096">
    <property type="term" value="F:catalytic activity, acting on a protein"/>
    <property type="evidence" value="ECO:0007669"/>
    <property type="project" value="UniProtKB-ARBA"/>
</dbReference>
<dbReference type="Gene3D" id="3.90.190.10">
    <property type="entry name" value="Protein tyrosine phosphatase superfamily"/>
    <property type="match status" value="1"/>
</dbReference>
<dbReference type="EMBL" id="JAACJP010000008">
    <property type="protein sequence ID" value="KAF5382787.1"/>
    <property type="molecule type" value="Genomic_DNA"/>
</dbReference>
<dbReference type="GO" id="GO:0070372">
    <property type="term" value="P:regulation of ERK1 and ERK2 cascade"/>
    <property type="evidence" value="ECO:0007669"/>
    <property type="project" value="TreeGrafter"/>
</dbReference>
<reference evidence="5 6" key="1">
    <citation type="journal article" date="2020" name="ISME J.">
        <title>Uncovering the hidden diversity of litter-decomposition mechanisms in mushroom-forming fungi.</title>
        <authorList>
            <person name="Floudas D."/>
            <person name="Bentzer J."/>
            <person name="Ahren D."/>
            <person name="Johansson T."/>
            <person name="Persson P."/>
            <person name="Tunlid A."/>
        </authorList>
    </citation>
    <scope>NUCLEOTIDE SEQUENCE [LARGE SCALE GENOMIC DNA]</scope>
    <source>
        <strain evidence="5 6">CBS 661.87</strain>
    </source>
</reference>
<dbReference type="GO" id="GO:0062026">
    <property type="term" value="P:negative regulation of SCF-dependent proteasomal ubiquitin-dependent catabolic process"/>
    <property type="evidence" value="ECO:0007669"/>
    <property type="project" value="TreeGrafter"/>
</dbReference>
<sequence length="247" mass="28256">MDGGFRNDHSSSHSTTTTMVARPDDEEMRNMIQGPGDVEWRYEMRRECQEILPNLWLGPFVVSKSLDTLRQLKITHIVCIRDVKEAFSVRPRFQEHFTYMVLDVEDNEEQNLIRVFPAAKQFIDEALASDGRVLVHCNGGISLSPAFVVMFTMQHFSISWEDALHYVQNRRYCISPNGGFLTQIKEYEAIYKASQAVAAYPPAAARSVARRKREDEDGDGDDREDDRKRALVSTEAELARDSDAMET</sequence>
<accession>A0A8H5HGI0</accession>
<dbReference type="InterPro" id="IPR052449">
    <property type="entry name" value="STYX-Interacting_Phosphatase"/>
</dbReference>
<dbReference type="FunFam" id="3.90.190.10:FF:000036">
    <property type="entry name" value="Serine/threonine/tyrosine-interacting protein a"/>
    <property type="match status" value="1"/>
</dbReference>
<dbReference type="CDD" id="cd14522">
    <property type="entry name" value="DSP_STYX"/>
    <property type="match status" value="1"/>
</dbReference>
<evidence type="ECO:0000259" key="4">
    <source>
        <dbReference type="PROSITE" id="PS50056"/>
    </source>
</evidence>
<dbReference type="PROSITE" id="PS50056">
    <property type="entry name" value="TYR_PHOSPHATASE_2"/>
    <property type="match status" value="1"/>
</dbReference>
<feature type="compositionally biased region" description="Basic and acidic residues" evidence="2">
    <location>
        <begin position="1"/>
        <end position="11"/>
    </location>
</feature>
<evidence type="ECO:0000256" key="1">
    <source>
        <dbReference type="ARBA" id="ARBA00009649"/>
    </source>
</evidence>
<dbReference type="OrthoDB" id="2017893at2759"/>
<comment type="caution">
    <text evidence="5">The sequence shown here is derived from an EMBL/GenBank/DDBJ whole genome shotgun (WGS) entry which is preliminary data.</text>
</comment>
<dbReference type="SUPFAM" id="SSF52799">
    <property type="entry name" value="(Phosphotyrosine protein) phosphatases II"/>
    <property type="match status" value="1"/>
</dbReference>
<feature type="region of interest" description="Disordered" evidence="2">
    <location>
        <begin position="201"/>
        <end position="247"/>
    </location>
</feature>
<dbReference type="SMART" id="SM00195">
    <property type="entry name" value="DSPc"/>
    <property type="match status" value="1"/>
</dbReference>
<gene>
    <name evidence="5" type="ORF">D9615_002753</name>
</gene>
<dbReference type="PROSITE" id="PS50054">
    <property type="entry name" value="TYR_PHOSPHATASE_DUAL"/>
    <property type="match status" value="1"/>
</dbReference>
<evidence type="ECO:0000313" key="6">
    <source>
        <dbReference type="Proteomes" id="UP000565441"/>
    </source>
</evidence>